<feature type="transmembrane region" description="Helical" evidence="1">
    <location>
        <begin position="77"/>
        <end position="102"/>
    </location>
</feature>
<dbReference type="Proteomes" id="UP000184389">
    <property type="component" value="Unassembled WGS sequence"/>
</dbReference>
<dbReference type="GO" id="GO:0004175">
    <property type="term" value="F:endopeptidase activity"/>
    <property type="evidence" value="ECO:0007669"/>
    <property type="project" value="UniProtKB-ARBA"/>
</dbReference>
<feature type="transmembrane region" description="Helical" evidence="1">
    <location>
        <begin position="122"/>
        <end position="145"/>
    </location>
</feature>
<proteinExistence type="predicted"/>
<dbReference type="PANTHER" id="PTHR43592:SF15">
    <property type="entry name" value="CAAX AMINO TERMINAL PROTEASE FAMILY PROTEIN"/>
    <property type="match status" value="1"/>
</dbReference>
<evidence type="ECO:0000256" key="1">
    <source>
        <dbReference type="SAM" id="Phobius"/>
    </source>
</evidence>
<evidence type="ECO:0000259" key="2">
    <source>
        <dbReference type="Pfam" id="PF02517"/>
    </source>
</evidence>
<reference evidence="3 4" key="1">
    <citation type="submission" date="2016-11" db="EMBL/GenBank/DDBJ databases">
        <authorList>
            <person name="Jaros S."/>
            <person name="Januszkiewicz K."/>
            <person name="Wedrychowicz H."/>
        </authorList>
    </citation>
    <scope>NUCLEOTIDE SEQUENCE [LARGE SCALE GENOMIC DNA]</scope>
    <source>
        <strain evidence="3 4">DSM 13106</strain>
    </source>
</reference>
<feature type="transmembrane region" description="Helical" evidence="1">
    <location>
        <begin position="157"/>
        <end position="190"/>
    </location>
</feature>
<dbReference type="PANTHER" id="PTHR43592">
    <property type="entry name" value="CAAX AMINO TERMINAL PROTEASE"/>
    <property type="match status" value="1"/>
</dbReference>
<dbReference type="OrthoDB" id="4177129at2"/>
<keyword evidence="1" id="KW-0472">Membrane</keyword>
<keyword evidence="4" id="KW-1185">Reference proteome</keyword>
<dbReference type="GO" id="GO:0080120">
    <property type="term" value="P:CAAX-box protein maturation"/>
    <property type="evidence" value="ECO:0007669"/>
    <property type="project" value="UniProtKB-ARBA"/>
</dbReference>
<dbReference type="RefSeq" id="WP_072744074.1">
    <property type="nucleotide sequence ID" value="NZ_FQXR01000005.1"/>
</dbReference>
<keyword evidence="1" id="KW-1133">Transmembrane helix</keyword>
<dbReference type="InterPro" id="IPR003675">
    <property type="entry name" value="Rce1/LyrA-like_dom"/>
</dbReference>
<dbReference type="STRING" id="1123281.SAMN02745180_01404"/>
<feature type="transmembrane region" description="Helical" evidence="1">
    <location>
        <begin position="12"/>
        <end position="30"/>
    </location>
</feature>
<protein>
    <recommendedName>
        <fullName evidence="2">CAAX prenyl protease 2/Lysostaphin resistance protein A-like domain-containing protein</fullName>
    </recommendedName>
</protein>
<evidence type="ECO:0000313" key="3">
    <source>
        <dbReference type="EMBL" id="SHH90876.1"/>
    </source>
</evidence>
<feature type="transmembrane region" description="Helical" evidence="1">
    <location>
        <begin position="237"/>
        <end position="261"/>
    </location>
</feature>
<dbReference type="AlphaFoldDB" id="A0A1M5WTH0"/>
<name>A0A1M5WTH0_9FIRM</name>
<evidence type="ECO:0000313" key="4">
    <source>
        <dbReference type="Proteomes" id="UP000184389"/>
    </source>
</evidence>
<feature type="transmembrane region" description="Helical" evidence="1">
    <location>
        <begin position="285"/>
        <end position="305"/>
    </location>
</feature>
<sequence length="306" mass="34240">MEKKYMNPSIFETNIFYLIIGVSLLLLGSLVQSKEIYSGLIITEYLIILVPTITYLKARGYSLKKVLKLNRISAKEVALIFLIVIFSYPVGVFLNYLMILLLSNFTELKPTPIPIPQNTGEYLLGLLVISLSPGICEEVLFRGMVMSSYDKLGKKKAIIISAILFGMFHFNLQNLVGPIFLGIIFGLIVYKTNSLFSTMIAHGVNNAIATTIAYLAMSNMNNLSIESQDIGISIGSFATVLTVIIGFVIAMISGTIAYTLYKSLPNNNHEEDISFEEYAPRVVHYLPLFAVLVIFIIYNYIFLFVY</sequence>
<feature type="transmembrane region" description="Helical" evidence="1">
    <location>
        <begin position="36"/>
        <end position="56"/>
    </location>
</feature>
<keyword evidence="1" id="KW-0812">Transmembrane</keyword>
<dbReference type="EMBL" id="FQXR01000005">
    <property type="protein sequence ID" value="SHH90876.1"/>
    <property type="molecule type" value="Genomic_DNA"/>
</dbReference>
<dbReference type="Pfam" id="PF02517">
    <property type="entry name" value="Rce1-like"/>
    <property type="match status" value="1"/>
</dbReference>
<feature type="transmembrane region" description="Helical" evidence="1">
    <location>
        <begin position="196"/>
        <end position="216"/>
    </location>
</feature>
<feature type="domain" description="CAAX prenyl protease 2/Lysostaphin resistance protein A-like" evidence="2">
    <location>
        <begin position="122"/>
        <end position="208"/>
    </location>
</feature>
<accession>A0A1M5WTH0</accession>
<organism evidence="3 4">
    <name type="scientific">Sporanaerobacter acetigenes DSM 13106</name>
    <dbReference type="NCBI Taxonomy" id="1123281"/>
    <lineage>
        <taxon>Bacteria</taxon>
        <taxon>Bacillati</taxon>
        <taxon>Bacillota</taxon>
        <taxon>Tissierellia</taxon>
        <taxon>Tissierellales</taxon>
        <taxon>Sporanaerobacteraceae</taxon>
        <taxon>Sporanaerobacter</taxon>
    </lineage>
</organism>
<gene>
    <name evidence="3" type="ORF">SAMN02745180_01404</name>
</gene>